<accession>A0A4Q1JJZ9</accession>
<keyword evidence="1" id="KW-0812">Transmembrane</keyword>
<gene>
    <name evidence="2" type="ORF">EO244_11765</name>
</gene>
<dbReference type="EMBL" id="SAXA01000010">
    <property type="protein sequence ID" value="RXQ92219.1"/>
    <property type="molecule type" value="Genomic_DNA"/>
</dbReference>
<protein>
    <submittedName>
        <fullName evidence="2">Uncharacterized protein</fullName>
    </submittedName>
</protein>
<dbReference type="AlphaFoldDB" id="A0A4Q1JJZ9"/>
<keyword evidence="1" id="KW-1133">Transmembrane helix</keyword>
<dbReference type="RefSeq" id="WP_129254875.1">
    <property type="nucleotide sequence ID" value="NZ_SAXA01000010.1"/>
</dbReference>
<evidence type="ECO:0000313" key="3">
    <source>
        <dbReference type="Proteomes" id="UP000289703"/>
    </source>
</evidence>
<keyword evidence="3" id="KW-1185">Reference proteome</keyword>
<dbReference type="Proteomes" id="UP000289703">
    <property type="component" value="Unassembled WGS sequence"/>
</dbReference>
<sequence length="200" mass="22922">MKFKKKIGAQLMIAFGVMIVSFSTLFVTMYQASIMNKQTEILLTQTKANAWPCLMVEKTELGSEISGRIEEYHFNLVNKGTGPAIIVGVRLTYKGQVARSWDHLFEIMQTPESIVRSRTFGQISKGVLSANETSLVVDFSDRFEFIDWMKKNGADIKIEIYYQSVFNEIWQIERRLDNTSTSYPLKVDECAISQNEMFTN</sequence>
<reference evidence="2 3" key="1">
    <citation type="submission" date="2019-01" db="EMBL/GenBank/DDBJ databases">
        <title>Ancylomarina salipaludis sp. nov., isolated from a salt marsh.</title>
        <authorList>
            <person name="Yoon J.-H."/>
        </authorList>
    </citation>
    <scope>NUCLEOTIDE SEQUENCE [LARGE SCALE GENOMIC DNA]</scope>
    <source>
        <strain evidence="2 3">SHSM-M15</strain>
    </source>
</reference>
<name>A0A4Q1JJZ9_9BACT</name>
<keyword evidence="1" id="KW-0472">Membrane</keyword>
<dbReference type="OrthoDB" id="1492993at2"/>
<proteinExistence type="predicted"/>
<feature type="transmembrane region" description="Helical" evidence="1">
    <location>
        <begin position="12"/>
        <end position="32"/>
    </location>
</feature>
<comment type="caution">
    <text evidence="2">The sequence shown here is derived from an EMBL/GenBank/DDBJ whole genome shotgun (WGS) entry which is preliminary data.</text>
</comment>
<evidence type="ECO:0000313" key="2">
    <source>
        <dbReference type="EMBL" id="RXQ92219.1"/>
    </source>
</evidence>
<evidence type="ECO:0000256" key="1">
    <source>
        <dbReference type="SAM" id="Phobius"/>
    </source>
</evidence>
<organism evidence="2 3">
    <name type="scientific">Ancylomarina salipaludis</name>
    <dbReference type="NCBI Taxonomy" id="2501299"/>
    <lineage>
        <taxon>Bacteria</taxon>
        <taxon>Pseudomonadati</taxon>
        <taxon>Bacteroidota</taxon>
        <taxon>Bacteroidia</taxon>
        <taxon>Marinilabiliales</taxon>
        <taxon>Marinifilaceae</taxon>
        <taxon>Ancylomarina</taxon>
    </lineage>
</organism>